<protein>
    <submittedName>
        <fullName evidence="4">HD domain-containing protein 2</fullName>
    </submittedName>
</protein>
<organism evidence="4 5">
    <name type="scientific">Microtus ochrogaster</name>
    <name type="common">Prairie vole</name>
    <dbReference type="NCBI Taxonomy" id="79684"/>
    <lineage>
        <taxon>Eukaryota</taxon>
        <taxon>Metazoa</taxon>
        <taxon>Chordata</taxon>
        <taxon>Craniata</taxon>
        <taxon>Vertebrata</taxon>
        <taxon>Euteleostomi</taxon>
        <taxon>Mammalia</taxon>
        <taxon>Eutheria</taxon>
        <taxon>Euarchontoglires</taxon>
        <taxon>Glires</taxon>
        <taxon>Rodentia</taxon>
        <taxon>Myomorpha</taxon>
        <taxon>Muroidea</taxon>
        <taxon>Cricetidae</taxon>
        <taxon>Arvicolinae</taxon>
        <taxon>Microtus</taxon>
    </lineage>
</organism>
<name>A0A8J6GWU4_MICOH</name>
<comment type="caution">
    <text evidence="4">The sequence shown here is derived from an EMBL/GenBank/DDBJ whole genome shotgun (WGS) entry which is preliminary data.</text>
</comment>
<keyword evidence="2" id="KW-0378">Hydrolase</keyword>
<dbReference type="GO" id="GO:0046872">
    <property type="term" value="F:metal ion binding"/>
    <property type="evidence" value="ECO:0007669"/>
    <property type="project" value="UniProtKB-KW"/>
</dbReference>
<dbReference type="InterPro" id="IPR006674">
    <property type="entry name" value="HD_domain"/>
</dbReference>
<proteinExistence type="predicted"/>
<dbReference type="PANTHER" id="PTHR11845">
    <property type="entry name" value="5'-DEOXYNUCLEOTIDASE HDDC2"/>
    <property type="match status" value="1"/>
</dbReference>
<evidence type="ECO:0000256" key="1">
    <source>
        <dbReference type="ARBA" id="ARBA00022723"/>
    </source>
</evidence>
<dbReference type="EMBL" id="JAATJU010011300">
    <property type="protein sequence ID" value="KAH0518442.1"/>
    <property type="molecule type" value="Genomic_DNA"/>
</dbReference>
<dbReference type="GO" id="GO:0002953">
    <property type="term" value="F:5'-deoxynucleotidase activity"/>
    <property type="evidence" value="ECO:0007669"/>
    <property type="project" value="InterPro"/>
</dbReference>
<feature type="domain" description="HD" evidence="3">
    <location>
        <begin position="1"/>
        <end position="55"/>
    </location>
</feature>
<evidence type="ECO:0000313" key="4">
    <source>
        <dbReference type="EMBL" id="KAH0518442.1"/>
    </source>
</evidence>
<evidence type="ECO:0000256" key="2">
    <source>
        <dbReference type="ARBA" id="ARBA00022801"/>
    </source>
</evidence>
<evidence type="ECO:0000259" key="3">
    <source>
        <dbReference type="Pfam" id="PF13023"/>
    </source>
</evidence>
<reference evidence="4" key="1">
    <citation type="submission" date="2020-03" db="EMBL/GenBank/DDBJ databases">
        <title>Studies in the Genomics of Life Span.</title>
        <authorList>
            <person name="Glass D."/>
        </authorList>
    </citation>
    <scope>NUCLEOTIDE SEQUENCE</scope>
    <source>
        <strain evidence="4">LTLLF</strain>
        <tissue evidence="4">Muscle</tissue>
    </source>
</reference>
<accession>A0A8J6GWU4</accession>
<dbReference type="PANTHER" id="PTHR11845:SF13">
    <property type="entry name" value="5'-DEOXYNUCLEOTIDASE HDDC2"/>
    <property type="match status" value="1"/>
</dbReference>
<sequence length="171" mass="19542">MYRMAVMAMVTRDDHLNKDRCIRLALVHDMAECIVGDIAPADNIPKEEKHRREEASCRLDTDFDKGECNGINGFIFQEAMKQITQLLPEDLRKELYELWEEYETQSSAEARFVKQLDQCEMILQASEYEDMENKPGRLQDFYDSTAGTHAHKLINIVGLVGLNLSVGTDGP</sequence>
<feature type="domain" description="HD" evidence="3">
    <location>
        <begin position="77"/>
        <end position="148"/>
    </location>
</feature>
<dbReference type="Proteomes" id="UP000710432">
    <property type="component" value="Unassembled WGS sequence"/>
</dbReference>
<keyword evidence="1" id="KW-0479">Metal-binding</keyword>
<dbReference type="InterPro" id="IPR039356">
    <property type="entry name" value="YfbR/HDDC2"/>
</dbReference>
<dbReference type="SUPFAM" id="SSF109604">
    <property type="entry name" value="HD-domain/PDEase-like"/>
    <property type="match status" value="1"/>
</dbReference>
<dbReference type="Gene3D" id="1.10.3210.10">
    <property type="entry name" value="Hypothetical protein af1432"/>
    <property type="match status" value="1"/>
</dbReference>
<evidence type="ECO:0000313" key="5">
    <source>
        <dbReference type="Proteomes" id="UP000710432"/>
    </source>
</evidence>
<dbReference type="Pfam" id="PF13023">
    <property type="entry name" value="HD_3"/>
    <property type="match status" value="2"/>
</dbReference>
<dbReference type="AlphaFoldDB" id="A0A8J6GWU4"/>
<gene>
    <name evidence="4" type="ORF">LTLLF_103280</name>
</gene>
<dbReference type="GO" id="GO:0005737">
    <property type="term" value="C:cytoplasm"/>
    <property type="evidence" value="ECO:0007669"/>
    <property type="project" value="TreeGrafter"/>
</dbReference>